<gene>
    <name evidence="1" type="ORF">HERILL_LOCUS12262</name>
</gene>
<evidence type="ECO:0000313" key="1">
    <source>
        <dbReference type="EMBL" id="CAD7089729.1"/>
    </source>
</evidence>
<dbReference type="InterPro" id="IPR038602">
    <property type="entry name" value="Mite_allergen_7_sf"/>
</dbReference>
<accession>A0A7R8V014</accession>
<organism evidence="1 2">
    <name type="scientific">Hermetia illucens</name>
    <name type="common">Black soldier fly</name>
    <dbReference type="NCBI Taxonomy" id="343691"/>
    <lineage>
        <taxon>Eukaryota</taxon>
        <taxon>Metazoa</taxon>
        <taxon>Ecdysozoa</taxon>
        <taxon>Arthropoda</taxon>
        <taxon>Hexapoda</taxon>
        <taxon>Insecta</taxon>
        <taxon>Pterygota</taxon>
        <taxon>Neoptera</taxon>
        <taxon>Endopterygota</taxon>
        <taxon>Diptera</taxon>
        <taxon>Brachycera</taxon>
        <taxon>Stratiomyomorpha</taxon>
        <taxon>Stratiomyidae</taxon>
        <taxon>Hermetiinae</taxon>
        <taxon>Hermetia</taxon>
    </lineage>
</organism>
<dbReference type="Gene3D" id="3.15.10.50">
    <property type="match status" value="1"/>
</dbReference>
<dbReference type="AlphaFoldDB" id="A0A7R8V014"/>
<dbReference type="Proteomes" id="UP000594454">
    <property type="component" value="Chromosome 5"/>
</dbReference>
<keyword evidence="2" id="KW-1185">Reference proteome</keyword>
<protein>
    <submittedName>
        <fullName evidence="1">Uncharacterized protein</fullName>
    </submittedName>
</protein>
<sequence length="448" mass="51940">MHRYHLQRNLGGTSNYKELCFVFLIIISLVYTSFGSTIEQNQLQKCWENATFGLDDPCNEWTSKNSVNLSATPFDDAFIEYEGGNIILSRLDFVEGPFPQLRAWDWNRLYEHFNAVIEWDLVDLQGSYTIYSNLPDSLCTKGELRLIWHNVTAQGRIAVQFAKNGSHYLSTNYDLNFEAGKFELLLLDNIGSRRNKELFNATSMRISSELQDQLFWNLQGRLHNYLDKILMKMKVGPKIALSGRVPQNYRVSARKRMTNGNAFIDLMINLGRDFLKATGNGKLRIPNIHKTFTSGILKAEVMASDGIAQDIAVFKRKTGFSYEKFRYHEFYGYLTFTDLWAQYRRLRVKFLFSVGLGSITARVGANKVFVKLTLDDDSSKLFGYRLVEYYIKVHVKHVKVRVYNNLPVVDWIFSQIVNYVSNLYVKQISLMIEKNLKDAIKKVFRKKL</sequence>
<reference evidence="1 2" key="1">
    <citation type="submission" date="2020-11" db="EMBL/GenBank/DDBJ databases">
        <authorList>
            <person name="Wallbank WR R."/>
            <person name="Pardo Diaz C."/>
            <person name="Kozak K."/>
            <person name="Martin S."/>
            <person name="Jiggins C."/>
            <person name="Moest M."/>
            <person name="Warren A I."/>
            <person name="Generalovic N T."/>
            <person name="Byers J.R.P. K."/>
            <person name="Montejo-Kovacevich G."/>
            <person name="Yen C E."/>
        </authorList>
    </citation>
    <scope>NUCLEOTIDE SEQUENCE [LARGE SCALE GENOMIC DNA]</scope>
</reference>
<dbReference type="EMBL" id="LR899013">
    <property type="protein sequence ID" value="CAD7089729.1"/>
    <property type="molecule type" value="Genomic_DNA"/>
</dbReference>
<proteinExistence type="predicted"/>
<evidence type="ECO:0000313" key="2">
    <source>
        <dbReference type="Proteomes" id="UP000594454"/>
    </source>
</evidence>
<dbReference type="InParanoid" id="A0A7R8V014"/>
<name>A0A7R8V014_HERIL</name>